<sequence length="79" mass="8995">MQIDTNEVYDPICHLRTGSPWFDVLDSFMAFICAFAALPAADFSYSSCLQVVKKISHNWDQATSGLSYLYIKIIIQQEK</sequence>
<feature type="transmembrane region" description="Helical" evidence="1">
    <location>
        <begin position="28"/>
        <end position="45"/>
    </location>
</feature>
<evidence type="ECO:0000313" key="2">
    <source>
        <dbReference type="EMBL" id="JAD85811.1"/>
    </source>
</evidence>
<proteinExistence type="predicted"/>
<reference evidence="2" key="2">
    <citation type="journal article" date="2015" name="Data Brief">
        <title>Shoot transcriptome of the giant reed, Arundo donax.</title>
        <authorList>
            <person name="Barrero R.A."/>
            <person name="Guerrero F.D."/>
            <person name="Moolhuijzen P."/>
            <person name="Goolsby J.A."/>
            <person name="Tidwell J."/>
            <person name="Bellgard S.E."/>
            <person name="Bellgard M.I."/>
        </authorList>
    </citation>
    <scope>NUCLEOTIDE SEQUENCE</scope>
    <source>
        <tissue evidence="2">Shoot tissue taken approximately 20 cm above the soil surface</tissue>
    </source>
</reference>
<organism evidence="2">
    <name type="scientific">Arundo donax</name>
    <name type="common">Giant reed</name>
    <name type="synonym">Donax arundinaceus</name>
    <dbReference type="NCBI Taxonomy" id="35708"/>
    <lineage>
        <taxon>Eukaryota</taxon>
        <taxon>Viridiplantae</taxon>
        <taxon>Streptophyta</taxon>
        <taxon>Embryophyta</taxon>
        <taxon>Tracheophyta</taxon>
        <taxon>Spermatophyta</taxon>
        <taxon>Magnoliopsida</taxon>
        <taxon>Liliopsida</taxon>
        <taxon>Poales</taxon>
        <taxon>Poaceae</taxon>
        <taxon>PACMAD clade</taxon>
        <taxon>Arundinoideae</taxon>
        <taxon>Arundineae</taxon>
        <taxon>Arundo</taxon>
    </lineage>
</organism>
<evidence type="ECO:0000256" key="1">
    <source>
        <dbReference type="SAM" id="Phobius"/>
    </source>
</evidence>
<keyword evidence="1" id="KW-0812">Transmembrane</keyword>
<protein>
    <submittedName>
        <fullName evidence="2">Uncharacterized protein</fullName>
    </submittedName>
</protein>
<dbReference type="EMBL" id="GBRH01212084">
    <property type="protein sequence ID" value="JAD85811.1"/>
    <property type="molecule type" value="Transcribed_RNA"/>
</dbReference>
<accession>A0A0A9DD90</accession>
<dbReference type="AlphaFoldDB" id="A0A0A9DD90"/>
<keyword evidence="1" id="KW-0472">Membrane</keyword>
<keyword evidence="1" id="KW-1133">Transmembrane helix</keyword>
<name>A0A0A9DD90_ARUDO</name>
<reference evidence="2" key="1">
    <citation type="submission" date="2014-09" db="EMBL/GenBank/DDBJ databases">
        <authorList>
            <person name="Magalhaes I.L.F."/>
            <person name="Oliveira U."/>
            <person name="Santos F.R."/>
            <person name="Vidigal T.H.D.A."/>
            <person name="Brescovit A.D."/>
            <person name="Santos A.J."/>
        </authorList>
    </citation>
    <scope>NUCLEOTIDE SEQUENCE</scope>
    <source>
        <tissue evidence="2">Shoot tissue taken approximately 20 cm above the soil surface</tissue>
    </source>
</reference>